<protein>
    <submittedName>
        <fullName evidence="1">Uncharacterized protein</fullName>
    </submittedName>
</protein>
<dbReference type="Proteomes" id="UP000242502">
    <property type="component" value="Unassembled WGS sequence"/>
</dbReference>
<sequence length="68" mass="7841">MMINSNVGDFLHMDICTESPRHFYLGVHYNKLLTTVDSLGLQLLNLQFHRDINWPGSQVNTHENDLAD</sequence>
<proteinExistence type="predicted"/>
<dbReference type="EMBL" id="MDLC01000080">
    <property type="protein sequence ID" value="ODS22441.1"/>
    <property type="molecule type" value="Genomic_DNA"/>
</dbReference>
<dbReference type="AlphaFoldDB" id="A0A1D2QLI7"/>
<evidence type="ECO:0000313" key="2">
    <source>
        <dbReference type="Proteomes" id="UP000242502"/>
    </source>
</evidence>
<name>A0A1D2QLI7_9GAMM</name>
<accession>A0A1D2QLI7</accession>
<gene>
    <name evidence="1" type="ORF">AB835_14135</name>
</gene>
<comment type="caution">
    <text evidence="1">The sequence shown here is derived from an EMBL/GenBank/DDBJ whole genome shotgun (WGS) entry which is preliminary data.</text>
</comment>
<organism evidence="1 2">
    <name type="scientific">Candidatus Endobugula sertula</name>
    <name type="common">Bugula neritina bacterial symbiont</name>
    <dbReference type="NCBI Taxonomy" id="62101"/>
    <lineage>
        <taxon>Bacteria</taxon>
        <taxon>Pseudomonadati</taxon>
        <taxon>Pseudomonadota</taxon>
        <taxon>Gammaproteobacteria</taxon>
        <taxon>Cellvibrionales</taxon>
        <taxon>Cellvibrionaceae</taxon>
        <taxon>Candidatus Endobugula</taxon>
    </lineage>
</organism>
<dbReference type="STRING" id="62101.AB835_14135"/>
<evidence type="ECO:0000313" key="1">
    <source>
        <dbReference type="EMBL" id="ODS22441.1"/>
    </source>
</evidence>
<reference evidence="1 2" key="1">
    <citation type="journal article" date="2016" name="Appl. Environ. Microbiol.">
        <title>Lack of Overt Genome Reduction in the Bryostatin-Producing Bryozoan Symbiont "Candidatus Endobugula sertula".</title>
        <authorList>
            <person name="Miller I.J."/>
            <person name="Vanee N."/>
            <person name="Fong S.S."/>
            <person name="Lim-Fong G.E."/>
            <person name="Kwan J.C."/>
        </authorList>
    </citation>
    <scope>NUCLEOTIDE SEQUENCE [LARGE SCALE GENOMIC DNA]</scope>
    <source>
        <strain evidence="1">AB1-4</strain>
    </source>
</reference>